<comment type="similarity">
    <text evidence="3 16">Belongs to the cation transport ATPase (P-type) (TC 3.A.3) family. Type IV subfamily.</text>
</comment>
<feature type="binding site" evidence="14">
    <location>
        <position position="732"/>
    </location>
    <ligand>
        <name>ATP</name>
        <dbReference type="ChEBI" id="CHEBI:30616"/>
    </ligand>
</feature>
<comment type="caution">
    <text evidence="19">The sequence shown here is derived from an EMBL/GenBank/DDBJ whole genome shotgun (WGS) entry which is preliminary data.</text>
</comment>
<dbReference type="Gene3D" id="2.70.150.10">
    <property type="entry name" value="Calcium-transporting ATPase, cytoplasmic transduction domain A"/>
    <property type="match status" value="1"/>
</dbReference>
<feature type="binding site" evidence="14">
    <location>
        <position position="526"/>
    </location>
    <ligand>
        <name>ATP</name>
        <dbReference type="ChEBI" id="CHEBI:30616"/>
    </ligand>
</feature>
<evidence type="ECO:0000256" key="1">
    <source>
        <dbReference type="ARBA" id="ARBA00004141"/>
    </source>
</evidence>
<dbReference type="InterPro" id="IPR036412">
    <property type="entry name" value="HAD-like_sf"/>
</dbReference>
<dbReference type="Proteomes" id="UP000291343">
    <property type="component" value="Unassembled WGS sequence"/>
</dbReference>
<dbReference type="NCBIfam" id="TIGR01652">
    <property type="entry name" value="ATPase-Plipid"/>
    <property type="match status" value="1"/>
</dbReference>
<gene>
    <name evidence="19" type="ORF">LSTR_LSTR008997</name>
</gene>
<dbReference type="PRINTS" id="PR00119">
    <property type="entry name" value="CATATPASE"/>
</dbReference>
<dbReference type="EC" id="7.6.2.1" evidence="16"/>
<dbReference type="Pfam" id="PF13246">
    <property type="entry name" value="Cation_ATPase"/>
    <property type="match status" value="1"/>
</dbReference>
<evidence type="ECO:0000256" key="11">
    <source>
        <dbReference type="ARBA" id="ARBA00023136"/>
    </source>
</evidence>
<evidence type="ECO:0000256" key="16">
    <source>
        <dbReference type="RuleBase" id="RU362033"/>
    </source>
</evidence>
<evidence type="ECO:0000313" key="19">
    <source>
        <dbReference type="EMBL" id="RZF38274.1"/>
    </source>
</evidence>
<reference evidence="19 20" key="1">
    <citation type="journal article" date="2017" name="Gigascience">
        <title>Genome sequence of the small brown planthopper, Laodelphax striatellus.</title>
        <authorList>
            <person name="Zhu J."/>
            <person name="Jiang F."/>
            <person name="Wang X."/>
            <person name="Yang P."/>
            <person name="Bao Y."/>
            <person name="Zhao W."/>
            <person name="Wang W."/>
            <person name="Lu H."/>
            <person name="Wang Q."/>
            <person name="Cui N."/>
            <person name="Li J."/>
            <person name="Chen X."/>
            <person name="Luo L."/>
            <person name="Yu J."/>
            <person name="Kang L."/>
            <person name="Cui F."/>
        </authorList>
    </citation>
    <scope>NUCLEOTIDE SEQUENCE [LARGE SCALE GENOMIC DNA]</scope>
    <source>
        <strain evidence="19">Lst14</strain>
    </source>
</reference>
<feature type="binding site" evidence="15">
    <location>
        <position position="379"/>
    </location>
    <ligand>
        <name>Mg(2+)</name>
        <dbReference type="ChEBI" id="CHEBI:18420"/>
    </ligand>
</feature>
<feature type="binding site" evidence="14">
    <location>
        <position position="378"/>
    </location>
    <ligand>
        <name>ATP</name>
        <dbReference type="ChEBI" id="CHEBI:30616"/>
    </ligand>
</feature>
<dbReference type="InterPro" id="IPR023298">
    <property type="entry name" value="ATPase_P-typ_TM_dom_sf"/>
</dbReference>
<keyword evidence="5 15" id="KW-0479">Metal-binding</keyword>
<dbReference type="InterPro" id="IPR018303">
    <property type="entry name" value="ATPase_P-typ_P_site"/>
</dbReference>
<feature type="transmembrane region" description="Helical" evidence="16">
    <location>
        <begin position="308"/>
        <end position="325"/>
    </location>
</feature>
<evidence type="ECO:0000256" key="12">
    <source>
        <dbReference type="ARBA" id="ARBA00034036"/>
    </source>
</evidence>
<dbReference type="SUPFAM" id="SSF81660">
    <property type="entry name" value="Metal cation-transporting ATPase, ATP-binding domain N"/>
    <property type="match status" value="1"/>
</dbReference>
<dbReference type="SUPFAM" id="SSF81665">
    <property type="entry name" value="Calcium ATPase, transmembrane domain M"/>
    <property type="match status" value="1"/>
</dbReference>
<feature type="binding site" evidence="14">
    <location>
        <position position="644"/>
    </location>
    <ligand>
        <name>ATP</name>
        <dbReference type="ChEBI" id="CHEBI:30616"/>
    </ligand>
</feature>
<dbReference type="SUPFAM" id="SSF81653">
    <property type="entry name" value="Calcium ATPase, transduction domain A"/>
    <property type="match status" value="1"/>
</dbReference>
<evidence type="ECO:0000256" key="3">
    <source>
        <dbReference type="ARBA" id="ARBA00008109"/>
    </source>
</evidence>
<dbReference type="Gene3D" id="3.40.1110.10">
    <property type="entry name" value="Calcium-transporting ATPase, cytoplasmic domain N"/>
    <property type="match status" value="1"/>
</dbReference>
<feature type="domain" description="P-type ATPase A" evidence="17">
    <location>
        <begin position="63"/>
        <end position="125"/>
    </location>
</feature>
<feature type="active site" description="4-aspartylphosphate intermediate" evidence="13">
    <location>
        <position position="377"/>
    </location>
</feature>
<evidence type="ECO:0000256" key="14">
    <source>
        <dbReference type="PIRSR" id="PIRSR606539-2"/>
    </source>
</evidence>
<dbReference type="NCBIfam" id="TIGR01494">
    <property type="entry name" value="ATPase_P-type"/>
    <property type="match status" value="1"/>
</dbReference>
<dbReference type="PANTHER" id="PTHR24092:SF175">
    <property type="entry name" value="PHOSPHOLIPID-TRANSPORTING ATPASE"/>
    <property type="match status" value="1"/>
</dbReference>
<dbReference type="OrthoDB" id="377733at2759"/>
<feature type="binding site" evidence="14">
    <location>
        <position position="738"/>
    </location>
    <ligand>
        <name>ATP</name>
        <dbReference type="ChEBI" id="CHEBI:30616"/>
    </ligand>
</feature>
<evidence type="ECO:0000256" key="8">
    <source>
        <dbReference type="ARBA" id="ARBA00022842"/>
    </source>
</evidence>
<dbReference type="GO" id="GO:0140326">
    <property type="term" value="F:ATPase-coupled intramembrane lipid transporter activity"/>
    <property type="evidence" value="ECO:0007669"/>
    <property type="project" value="UniProtKB-EC"/>
</dbReference>
<dbReference type="GO" id="GO:0045332">
    <property type="term" value="P:phospholipid translocation"/>
    <property type="evidence" value="ECO:0007669"/>
    <property type="project" value="TreeGrafter"/>
</dbReference>
<keyword evidence="4 16" id="KW-0812">Transmembrane</keyword>
<feature type="transmembrane region" description="Helical" evidence="16">
    <location>
        <begin position="927"/>
        <end position="948"/>
    </location>
</feature>
<dbReference type="SUPFAM" id="SSF56784">
    <property type="entry name" value="HAD-like"/>
    <property type="match status" value="1"/>
</dbReference>
<feature type="binding site" evidence="14">
    <location>
        <position position="763"/>
    </location>
    <ligand>
        <name>ATP</name>
        <dbReference type="ChEBI" id="CHEBI:30616"/>
    </ligand>
</feature>
<keyword evidence="20" id="KW-1185">Reference proteome</keyword>
<dbReference type="InterPro" id="IPR044492">
    <property type="entry name" value="P_typ_ATPase_HD_dom"/>
</dbReference>
<feature type="domain" description="P-type ATPase C-terminal" evidence="18">
    <location>
        <begin position="785"/>
        <end position="1027"/>
    </location>
</feature>
<feature type="transmembrane region" description="Helical" evidence="16">
    <location>
        <begin position="955"/>
        <end position="983"/>
    </location>
</feature>
<feature type="binding site" evidence="15">
    <location>
        <position position="759"/>
    </location>
    <ligand>
        <name>Mg(2+)</name>
        <dbReference type="ChEBI" id="CHEBI:18420"/>
    </ligand>
</feature>
<feature type="binding site" evidence="14">
    <location>
        <position position="762"/>
    </location>
    <ligand>
        <name>ATP</name>
        <dbReference type="ChEBI" id="CHEBI:30616"/>
    </ligand>
</feature>
<feature type="transmembrane region" description="Helical" evidence="16">
    <location>
        <begin position="1003"/>
        <end position="1026"/>
    </location>
</feature>
<comment type="cofactor">
    <cofactor evidence="15">
        <name>Mg(2+)</name>
        <dbReference type="ChEBI" id="CHEBI:18420"/>
    </cofactor>
</comment>
<dbReference type="STRING" id="195883.A0A482WXN3"/>
<dbReference type="GO" id="GO:0005783">
    <property type="term" value="C:endoplasmic reticulum"/>
    <property type="evidence" value="ECO:0007669"/>
    <property type="project" value="TreeGrafter"/>
</dbReference>
<evidence type="ECO:0000256" key="5">
    <source>
        <dbReference type="ARBA" id="ARBA00022723"/>
    </source>
</evidence>
<evidence type="ECO:0000256" key="2">
    <source>
        <dbReference type="ARBA" id="ARBA00004308"/>
    </source>
</evidence>
<evidence type="ECO:0000256" key="15">
    <source>
        <dbReference type="PIRSR" id="PIRSR606539-3"/>
    </source>
</evidence>
<dbReference type="InParanoid" id="A0A482WXN3"/>
<protein>
    <recommendedName>
        <fullName evidence="16">Phospholipid-transporting ATPase</fullName>
        <ecNumber evidence="16">7.6.2.1</ecNumber>
    </recommendedName>
</protein>
<evidence type="ECO:0000259" key="17">
    <source>
        <dbReference type="Pfam" id="PF00122"/>
    </source>
</evidence>
<keyword evidence="8 15" id="KW-0460">Magnesium</keyword>
<dbReference type="InterPro" id="IPR006539">
    <property type="entry name" value="P-type_ATPase_IV"/>
</dbReference>
<feature type="binding site" evidence="14">
    <location>
        <position position="643"/>
    </location>
    <ligand>
        <name>ATP</name>
        <dbReference type="ChEBI" id="CHEBI:30616"/>
    </ligand>
</feature>
<evidence type="ECO:0000313" key="20">
    <source>
        <dbReference type="Proteomes" id="UP000291343"/>
    </source>
</evidence>
<dbReference type="InterPro" id="IPR023214">
    <property type="entry name" value="HAD_sf"/>
</dbReference>
<dbReference type="EMBL" id="QKKF02022725">
    <property type="protein sequence ID" value="RZF38274.1"/>
    <property type="molecule type" value="Genomic_DNA"/>
</dbReference>
<keyword evidence="10 16" id="KW-1133">Transmembrane helix</keyword>
<feature type="transmembrane region" description="Helical" evidence="16">
    <location>
        <begin position="894"/>
        <end position="915"/>
    </location>
</feature>
<feature type="binding site" evidence="14">
    <location>
        <position position="503"/>
    </location>
    <ligand>
        <name>ATP</name>
        <dbReference type="ChEBI" id="CHEBI:30616"/>
    </ligand>
</feature>
<dbReference type="InterPro" id="IPR023299">
    <property type="entry name" value="ATPase_P-typ_cyto_dom_N"/>
</dbReference>
<feature type="transmembrane region" description="Helical" evidence="16">
    <location>
        <begin position="841"/>
        <end position="867"/>
    </location>
</feature>
<keyword evidence="9 16" id="KW-1278">Translocase</keyword>
<dbReference type="FunCoup" id="A0A482WXN3">
    <property type="interactions" value="13"/>
</dbReference>
<dbReference type="SFLD" id="SFLDS00003">
    <property type="entry name" value="Haloacid_Dehalogenase"/>
    <property type="match status" value="1"/>
</dbReference>
<evidence type="ECO:0000256" key="6">
    <source>
        <dbReference type="ARBA" id="ARBA00022741"/>
    </source>
</evidence>
<dbReference type="InterPro" id="IPR008250">
    <property type="entry name" value="ATPase_P-typ_transduc_dom_A_sf"/>
</dbReference>
<comment type="catalytic activity">
    <reaction evidence="12 16">
        <text>ATP + H2O + phospholipidSide 1 = ADP + phosphate + phospholipidSide 2.</text>
        <dbReference type="EC" id="7.6.2.1"/>
    </reaction>
</comment>
<feature type="binding site" evidence="15">
    <location>
        <position position="377"/>
    </location>
    <ligand>
        <name>Mg(2+)</name>
        <dbReference type="ChEBI" id="CHEBI:18420"/>
    </ligand>
</feature>
<dbReference type="AlphaFoldDB" id="A0A482WXN3"/>
<keyword evidence="7 14" id="KW-0067">ATP-binding</keyword>
<feature type="binding site" evidence="14">
    <location>
        <position position="642"/>
    </location>
    <ligand>
        <name>ATP</name>
        <dbReference type="ChEBI" id="CHEBI:30616"/>
    </ligand>
</feature>
<dbReference type="InterPro" id="IPR032630">
    <property type="entry name" value="P_typ_ATPase_c"/>
</dbReference>
<keyword evidence="11 16" id="KW-0472">Membrane</keyword>
<dbReference type="FunFam" id="3.40.50.1000:FF:000014">
    <property type="entry name" value="Phospholipid-transporting ATPase"/>
    <property type="match status" value="1"/>
</dbReference>
<feature type="transmembrane region" description="Helical" evidence="16">
    <location>
        <begin position="266"/>
        <end position="288"/>
    </location>
</feature>
<feature type="binding site" evidence="14">
    <location>
        <position position="557"/>
    </location>
    <ligand>
        <name>ATP</name>
        <dbReference type="ChEBI" id="CHEBI:30616"/>
    </ligand>
</feature>
<evidence type="ECO:0000256" key="13">
    <source>
        <dbReference type="PIRSR" id="PIRSR606539-1"/>
    </source>
</evidence>
<organism evidence="19 20">
    <name type="scientific">Laodelphax striatellus</name>
    <name type="common">Small brown planthopper</name>
    <name type="synonym">Delphax striatella</name>
    <dbReference type="NCBI Taxonomy" id="195883"/>
    <lineage>
        <taxon>Eukaryota</taxon>
        <taxon>Metazoa</taxon>
        <taxon>Ecdysozoa</taxon>
        <taxon>Arthropoda</taxon>
        <taxon>Hexapoda</taxon>
        <taxon>Insecta</taxon>
        <taxon>Pterygota</taxon>
        <taxon>Neoptera</taxon>
        <taxon>Paraneoptera</taxon>
        <taxon>Hemiptera</taxon>
        <taxon>Auchenorrhyncha</taxon>
        <taxon>Fulgoroidea</taxon>
        <taxon>Delphacidae</taxon>
        <taxon>Criomorphinae</taxon>
        <taxon>Laodelphax</taxon>
    </lineage>
</organism>
<dbReference type="SMR" id="A0A482WXN3"/>
<dbReference type="GO" id="GO:0000287">
    <property type="term" value="F:magnesium ion binding"/>
    <property type="evidence" value="ECO:0007669"/>
    <property type="project" value="UniProtKB-UniRule"/>
</dbReference>
<evidence type="ECO:0000256" key="10">
    <source>
        <dbReference type="ARBA" id="ARBA00022989"/>
    </source>
</evidence>
<comment type="subcellular location">
    <subcellularLocation>
        <location evidence="2">Endomembrane system</location>
    </subcellularLocation>
    <subcellularLocation>
        <location evidence="1 16">Membrane</location>
        <topology evidence="1 16">Multi-pass membrane protein</topology>
    </subcellularLocation>
</comment>
<dbReference type="PROSITE" id="PS00154">
    <property type="entry name" value="ATPASE_E1_E2"/>
    <property type="match status" value="1"/>
</dbReference>
<dbReference type="GO" id="GO:0016887">
    <property type="term" value="F:ATP hydrolysis activity"/>
    <property type="evidence" value="ECO:0007669"/>
    <property type="project" value="InterPro"/>
</dbReference>
<dbReference type="SFLD" id="SFLDG00002">
    <property type="entry name" value="C1.7:_P-type_atpase_like"/>
    <property type="match status" value="1"/>
</dbReference>
<dbReference type="InterPro" id="IPR001757">
    <property type="entry name" value="P_typ_ATPase"/>
</dbReference>
<evidence type="ECO:0000259" key="18">
    <source>
        <dbReference type="Pfam" id="PF16212"/>
    </source>
</evidence>
<accession>A0A482WXN3</accession>
<dbReference type="GO" id="GO:0005524">
    <property type="term" value="F:ATP binding"/>
    <property type="evidence" value="ECO:0007669"/>
    <property type="project" value="UniProtKB-UniRule"/>
</dbReference>
<dbReference type="InterPro" id="IPR059000">
    <property type="entry name" value="ATPase_P-type_domA"/>
</dbReference>
<dbReference type="Pfam" id="PF16212">
    <property type="entry name" value="PhoLip_ATPase_C"/>
    <property type="match status" value="1"/>
</dbReference>
<keyword evidence="6 14" id="KW-0547">Nucleotide-binding</keyword>
<feature type="binding site" evidence="14">
    <location>
        <position position="462"/>
    </location>
    <ligand>
        <name>ATP</name>
        <dbReference type="ChEBI" id="CHEBI:30616"/>
    </ligand>
</feature>
<dbReference type="Pfam" id="PF00122">
    <property type="entry name" value="E1-E2_ATPase"/>
    <property type="match status" value="1"/>
</dbReference>
<feature type="binding site" evidence="14">
    <location>
        <position position="379"/>
    </location>
    <ligand>
        <name>ATP</name>
        <dbReference type="ChEBI" id="CHEBI:30616"/>
    </ligand>
</feature>
<dbReference type="GO" id="GO:0005886">
    <property type="term" value="C:plasma membrane"/>
    <property type="evidence" value="ECO:0007669"/>
    <property type="project" value="TreeGrafter"/>
</dbReference>
<dbReference type="PANTHER" id="PTHR24092">
    <property type="entry name" value="PROBABLE PHOSPHOLIPID-TRANSPORTING ATPASE"/>
    <property type="match status" value="1"/>
</dbReference>
<evidence type="ECO:0000256" key="4">
    <source>
        <dbReference type="ARBA" id="ARBA00022692"/>
    </source>
</evidence>
<feature type="binding site" evidence="14">
    <location>
        <position position="377"/>
    </location>
    <ligand>
        <name>ATP</name>
        <dbReference type="ChEBI" id="CHEBI:30616"/>
    </ligand>
</feature>
<feature type="binding site" evidence="15">
    <location>
        <position position="763"/>
    </location>
    <ligand>
        <name>Mg(2+)</name>
        <dbReference type="ChEBI" id="CHEBI:18420"/>
    </ligand>
</feature>
<dbReference type="Gene3D" id="3.40.50.1000">
    <property type="entry name" value="HAD superfamily/HAD-like"/>
    <property type="match status" value="1"/>
</dbReference>
<proteinExistence type="inferred from homology"/>
<evidence type="ECO:0000256" key="9">
    <source>
        <dbReference type="ARBA" id="ARBA00022967"/>
    </source>
</evidence>
<evidence type="ECO:0000256" key="7">
    <source>
        <dbReference type="ARBA" id="ARBA00022840"/>
    </source>
</evidence>
<sequence>MNLYEQFRRFANTCFLGVTILTVLTPGPISPVVYALPVTVIVTISAVKQAYEDYCRHCTDNKINKTSVTVLRKNCQFEIPCRNVCVGDIVLVSGEEDVPCDIVLLGSSQANGHCFVTTANLDGETNLKVRLCPEGLNLTASNISHSSGVIECEQPTADLYTFTGNIKIEEQKRIKDFKKHQVNAGFEASQSIQSLPHLQQNFCYSTSIVETFEFRSPLSAENLLLRGCRLKNTSYVYGCAVYTGKETKLSLNSRLSRNKFSTIESAINWFLGFFFSTLLIESLLSTYLEWNFVREKESTMTYLGGKHFNFLMSFLDYIVLYYYIIPTSMYVTFELQRMIGNNFFNWDSEMNCRGKSPLCNTSDLNEELGQIEYVFTDKTGTLTENEMRFQCCSVEGNVYYENDGVVTLLPGREHQEKRIVLEEFPAELEEFMLAMAVCHTVHCNPDTRDARMPLYQASSADEKALVESAARCGVVFQGVEQGLIKIMMKDRIKTYRRVELLEFSSERKRMSVIVIDENNEASLFCKGAESSLMQEIRGEFLEESLNHLHDFSSRGLRTLVFSCRKLDHSEVASIKTMLAHARSSTSEMEPEEKESFMNEIYSSIECNLQLLGISAVEDKLQPMVAETLASLKLAGMKVWILTGDKVETAKSISYSCGHFEETNDLLALTNPSSTDHCLQQLEEARNKIATNCRKCYALLVDGFTFTIINKEDFSRNLFVEVAMSCKSVVCCRLSPKQKAQIVKLIKLSSFRPTTLAIGDGANDVSMIQEAHIGIGIMGKEGHQAVNCSDFAFAEFQCLKKALLVHGHWYYIRAATLIQYFFYKNIVFITPQVYFACGMSPVVLYCSLFLLLYNTLFTFLPIMIYSLLEQDYCADILMTHPELYKINQNNKLMTWYNFALWVLFGIWHSLVIYFVPYCSLSIDTTVDLTTFGMTIVHNAILVVSLKLLLHSRYWTTLFVLSTSFSVLGFIIFSYVYSIFFKVFRVVEFDFLVMLDVQYTLYKSLWFWSVSILSVILSLLPDITIYILSNLESDNLVNLKPLFLTAHSSFRISRERKRHNM</sequence>
<dbReference type="SFLD" id="SFLDF00027">
    <property type="entry name" value="p-type_atpase"/>
    <property type="match status" value="1"/>
</dbReference>
<name>A0A482WXN3_LAOST</name>